<gene>
    <name evidence="2" type="ORF">GCM10010345_90860</name>
</gene>
<feature type="region of interest" description="Disordered" evidence="1">
    <location>
        <begin position="1"/>
        <end position="34"/>
    </location>
</feature>
<name>A0ABQ3DCD6_9ACTN</name>
<organism evidence="2 3">
    <name type="scientific">Streptomyces canarius</name>
    <dbReference type="NCBI Taxonomy" id="285453"/>
    <lineage>
        <taxon>Bacteria</taxon>
        <taxon>Bacillati</taxon>
        <taxon>Actinomycetota</taxon>
        <taxon>Actinomycetes</taxon>
        <taxon>Kitasatosporales</taxon>
        <taxon>Streptomycetaceae</taxon>
        <taxon>Streptomyces</taxon>
    </lineage>
</organism>
<accession>A0ABQ3DCD6</accession>
<evidence type="ECO:0000313" key="3">
    <source>
        <dbReference type="Proteomes" id="UP000653644"/>
    </source>
</evidence>
<protein>
    <submittedName>
        <fullName evidence="2">Uncharacterized protein</fullName>
    </submittedName>
</protein>
<dbReference type="EMBL" id="BMVN01000094">
    <property type="protein sequence ID" value="GHA74066.1"/>
    <property type="molecule type" value="Genomic_DNA"/>
</dbReference>
<evidence type="ECO:0000313" key="2">
    <source>
        <dbReference type="EMBL" id="GHA74066.1"/>
    </source>
</evidence>
<feature type="compositionally biased region" description="Basic and acidic residues" evidence="1">
    <location>
        <begin position="22"/>
        <end position="33"/>
    </location>
</feature>
<reference evidence="3" key="1">
    <citation type="journal article" date="2019" name="Int. J. Syst. Evol. Microbiol.">
        <title>The Global Catalogue of Microorganisms (GCM) 10K type strain sequencing project: providing services to taxonomists for standard genome sequencing and annotation.</title>
        <authorList>
            <consortium name="The Broad Institute Genomics Platform"/>
            <consortium name="The Broad Institute Genome Sequencing Center for Infectious Disease"/>
            <person name="Wu L."/>
            <person name="Ma J."/>
        </authorList>
    </citation>
    <scope>NUCLEOTIDE SEQUENCE [LARGE SCALE GENOMIC DNA]</scope>
    <source>
        <strain evidence="3">JCM 4733</strain>
    </source>
</reference>
<proteinExistence type="predicted"/>
<keyword evidence="3" id="KW-1185">Reference proteome</keyword>
<evidence type="ECO:0000256" key="1">
    <source>
        <dbReference type="SAM" id="MobiDB-lite"/>
    </source>
</evidence>
<dbReference type="Proteomes" id="UP000653644">
    <property type="component" value="Unassembled WGS sequence"/>
</dbReference>
<sequence>MGPAPGGGAAALASTGPPKLPEPADDRFADLGKELSGGPAVHRWKAQPMIEPVEALAAAAPYADSG</sequence>
<comment type="caution">
    <text evidence="2">The sequence shown here is derived from an EMBL/GenBank/DDBJ whole genome shotgun (WGS) entry which is preliminary data.</text>
</comment>